<dbReference type="Proteomes" id="UP001220377">
    <property type="component" value="Chromosome"/>
</dbReference>
<feature type="region of interest" description="Disordered" evidence="1">
    <location>
        <begin position="119"/>
        <end position="140"/>
    </location>
</feature>
<sequence length="372" mass="39054">MKKSAIIAGAAILGASIGIGSKNVNADTPKADAATQQQAQSVKQTTGKFAVGATAVPVYAKAGDAQPISGRTLNPNSSWKFFAESDISGQTWINLGGNQWINVSSTTGTKLYPDSAATTTVTNTQPATTATTTTTPAASETVTSSGTMAIAKGASYQVYAHAGDAQPISGKTLNGPSQWRFFSETVTQGYLWFNVGGNQWIHTDGSDSLRLFYSNTNAATTTTSNGASYTSTPATGSVTINYVPGYGIAVWTAPQGGSVIKGKSLKHGTSWKIHATAQIGKSTWYNLGGNQWIDGHYVKTAGKTVKGGRTVLMGSGTITTNKRLSVYADPDSSKTTRKIGKNVKLKYFGTTNNGQNWYKIGANEWVKASDVK</sequence>
<evidence type="ECO:0000259" key="2">
    <source>
        <dbReference type="Pfam" id="PF03217"/>
    </source>
</evidence>
<dbReference type="Pfam" id="PF03217">
    <property type="entry name" value="SlpA"/>
    <property type="match status" value="1"/>
</dbReference>
<dbReference type="RefSeq" id="WP_274260319.1">
    <property type="nucleotide sequence ID" value="NZ_CP117884.1"/>
</dbReference>
<accession>A0ABY7WR64</accession>
<evidence type="ECO:0000313" key="4">
    <source>
        <dbReference type="Proteomes" id="UP001220377"/>
    </source>
</evidence>
<organism evidence="3 4">
    <name type="scientific">Lacticaseibacillus pabuli</name>
    <dbReference type="NCBI Taxonomy" id="3025672"/>
    <lineage>
        <taxon>Bacteria</taxon>
        <taxon>Bacillati</taxon>
        <taxon>Bacillota</taxon>
        <taxon>Bacilli</taxon>
        <taxon>Lactobacillales</taxon>
        <taxon>Lactobacillaceae</taxon>
        <taxon>Lacticaseibacillus</taxon>
    </lineage>
</organism>
<keyword evidence="4" id="KW-1185">Reference proteome</keyword>
<feature type="domain" description="S-layer protein C-terminal" evidence="2">
    <location>
        <begin position="257"/>
        <end position="293"/>
    </location>
</feature>
<gene>
    <name evidence="3" type="ORF">PQ472_00090</name>
</gene>
<proteinExistence type="predicted"/>
<evidence type="ECO:0000256" key="1">
    <source>
        <dbReference type="SAM" id="MobiDB-lite"/>
    </source>
</evidence>
<evidence type="ECO:0000313" key="3">
    <source>
        <dbReference type="EMBL" id="WDF82678.1"/>
    </source>
</evidence>
<reference evidence="3 4" key="1">
    <citation type="submission" date="2023-02" db="EMBL/GenBank/DDBJ databases">
        <title>Genome sequence of Lacticaseibacillus sp. KACC 23028.</title>
        <authorList>
            <person name="Kim S."/>
            <person name="Heo J."/>
            <person name="Kwon S.-W."/>
        </authorList>
    </citation>
    <scope>NUCLEOTIDE SEQUENCE [LARGE SCALE GENOMIC DNA]</scope>
    <source>
        <strain evidence="3 4">KACC 23028</strain>
    </source>
</reference>
<dbReference type="InterPro" id="IPR024968">
    <property type="entry name" value="SlpA_C_lactobacillus"/>
</dbReference>
<dbReference type="EMBL" id="CP117884">
    <property type="protein sequence ID" value="WDF82678.1"/>
    <property type="molecule type" value="Genomic_DNA"/>
</dbReference>
<name>A0ABY7WR64_9LACO</name>
<protein>
    <submittedName>
        <fullName evidence="3">SLAP domain-containing protein</fullName>
    </submittedName>
</protein>